<keyword evidence="2" id="KW-1133">Transmembrane helix</keyword>
<protein>
    <submittedName>
        <fullName evidence="3">Uncharacterized protein</fullName>
    </submittedName>
</protein>
<keyword evidence="4" id="KW-1185">Reference proteome</keyword>
<proteinExistence type="predicted"/>
<organism evidence="3 4">
    <name type="scientific">Anopheles farauti</name>
    <dbReference type="NCBI Taxonomy" id="69004"/>
    <lineage>
        <taxon>Eukaryota</taxon>
        <taxon>Metazoa</taxon>
        <taxon>Ecdysozoa</taxon>
        <taxon>Arthropoda</taxon>
        <taxon>Hexapoda</taxon>
        <taxon>Insecta</taxon>
        <taxon>Pterygota</taxon>
        <taxon>Neoptera</taxon>
        <taxon>Endopterygota</taxon>
        <taxon>Diptera</taxon>
        <taxon>Nematocera</taxon>
        <taxon>Culicoidea</taxon>
        <taxon>Culicidae</taxon>
        <taxon>Anophelinae</taxon>
        <taxon>Anopheles</taxon>
    </lineage>
</organism>
<accession>A0A182QH50</accession>
<feature type="region of interest" description="Disordered" evidence="1">
    <location>
        <begin position="141"/>
        <end position="161"/>
    </location>
</feature>
<dbReference type="VEuPathDB" id="VectorBase:AFAF010071"/>
<feature type="transmembrane region" description="Helical" evidence="2">
    <location>
        <begin position="82"/>
        <end position="103"/>
    </location>
</feature>
<sequence length="331" mass="36474">MTLQRQGGRCVEHGRCIATGRDTTAVGSAWIVPEIVRCLKLQHLAINAHGRWWYATTAVMMVMQRMVLMLDRNSSPTVDSVQHGTLALALALTFTLPFALLVLDDLLMPFRHRHHRHHHHHHDLPVLKHCHHAMHYHYESRSIRNQKPERASVPHPDGAGDAAEGGGMVVAAVFGDGGTAIAFPTHHLHLPPVAALLAISAPQLHQQAVELSGAPLPFRRCVFPFRLIAVAPWWDASRRPATCLPRFDVPSPVSSGPVFPDCFPRFYQYPVSRATPASGCDFRATFAAPTGTLRFPNLASLAGCGDGDRQPVLEWVRPVMGRIRSLSPNPP</sequence>
<evidence type="ECO:0000256" key="2">
    <source>
        <dbReference type="SAM" id="Phobius"/>
    </source>
</evidence>
<keyword evidence="2" id="KW-0812">Transmembrane</keyword>
<dbReference type="AlphaFoldDB" id="A0A182QH50"/>
<dbReference type="EnsemblMetazoa" id="AFAF010071-RA">
    <property type="protein sequence ID" value="AFAF010071-PA"/>
    <property type="gene ID" value="AFAF010071"/>
</dbReference>
<evidence type="ECO:0000313" key="4">
    <source>
        <dbReference type="Proteomes" id="UP000075886"/>
    </source>
</evidence>
<evidence type="ECO:0000313" key="3">
    <source>
        <dbReference type="EnsemblMetazoa" id="AFAF010071-PA"/>
    </source>
</evidence>
<name>A0A182QH50_9DIPT</name>
<dbReference type="EMBL" id="AXCN02000174">
    <property type="status" value="NOT_ANNOTATED_CDS"/>
    <property type="molecule type" value="Genomic_DNA"/>
</dbReference>
<feature type="compositionally biased region" description="Basic and acidic residues" evidence="1">
    <location>
        <begin position="141"/>
        <end position="152"/>
    </location>
</feature>
<keyword evidence="2" id="KW-0472">Membrane</keyword>
<evidence type="ECO:0000256" key="1">
    <source>
        <dbReference type="SAM" id="MobiDB-lite"/>
    </source>
</evidence>
<reference evidence="4" key="1">
    <citation type="submission" date="2014-01" db="EMBL/GenBank/DDBJ databases">
        <title>The Genome Sequence of Anopheles farauti FAR1 (V2).</title>
        <authorList>
            <consortium name="The Broad Institute Genomics Platform"/>
            <person name="Neafsey D.E."/>
            <person name="Besansky N."/>
            <person name="Howell P."/>
            <person name="Walton C."/>
            <person name="Young S.K."/>
            <person name="Zeng Q."/>
            <person name="Gargeya S."/>
            <person name="Fitzgerald M."/>
            <person name="Haas B."/>
            <person name="Abouelleil A."/>
            <person name="Allen A.W."/>
            <person name="Alvarado L."/>
            <person name="Arachchi H.M."/>
            <person name="Berlin A.M."/>
            <person name="Chapman S.B."/>
            <person name="Gainer-Dewar J."/>
            <person name="Goldberg J."/>
            <person name="Griggs A."/>
            <person name="Gujja S."/>
            <person name="Hansen M."/>
            <person name="Howarth C."/>
            <person name="Imamovic A."/>
            <person name="Ireland A."/>
            <person name="Larimer J."/>
            <person name="McCowan C."/>
            <person name="Murphy C."/>
            <person name="Pearson M."/>
            <person name="Poon T.W."/>
            <person name="Priest M."/>
            <person name="Roberts A."/>
            <person name="Saif S."/>
            <person name="Shea T."/>
            <person name="Sisk P."/>
            <person name="Sykes S."/>
            <person name="Wortman J."/>
            <person name="Nusbaum C."/>
            <person name="Birren B."/>
        </authorList>
    </citation>
    <scope>NUCLEOTIDE SEQUENCE [LARGE SCALE GENOMIC DNA]</scope>
    <source>
        <strain evidence="4">FAR1</strain>
    </source>
</reference>
<reference evidence="3" key="2">
    <citation type="submission" date="2020-05" db="UniProtKB">
        <authorList>
            <consortium name="EnsemblMetazoa"/>
        </authorList>
    </citation>
    <scope>IDENTIFICATION</scope>
    <source>
        <strain evidence="3">FAR1</strain>
    </source>
</reference>
<feature type="transmembrane region" description="Helical" evidence="2">
    <location>
        <begin position="52"/>
        <end position="70"/>
    </location>
</feature>
<dbReference type="Proteomes" id="UP000075886">
    <property type="component" value="Unassembled WGS sequence"/>
</dbReference>